<organism evidence="4 5">
    <name type="scientific">Amphibacillus marinus</name>
    <dbReference type="NCBI Taxonomy" id="872970"/>
    <lineage>
        <taxon>Bacteria</taxon>
        <taxon>Bacillati</taxon>
        <taxon>Bacillota</taxon>
        <taxon>Bacilli</taxon>
        <taxon>Bacillales</taxon>
        <taxon>Bacillaceae</taxon>
        <taxon>Amphibacillus</taxon>
    </lineage>
</organism>
<dbReference type="EMBL" id="FODJ01000002">
    <property type="protein sequence ID" value="SEN91280.1"/>
    <property type="molecule type" value="Genomic_DNA"/>
</dbReference>
<keyword evidence="5" id="KW-1185">Reference proteome</keyword>
<evidence type="ECO:0000313" key="5">
    <source>
        <dbReference type="Proteomes" id="UP000199300"/>
    </source>
</evidence>
<dbReference type="STRING" id="872970.SAMN04488134_102263"/>
<dbReference type="Gene3D" id="2.40.260.10">
    <property type="entry name" value="Sortase"/>
    <property type="match status" value="1"/>
</dbReference>
<gene>
    <name evidence="4" type="ORF">SAMN04488134_102263</name>
</gene>
<feature type="active site" description="Proton donor/acceptor" evidence="2">
    <location>
        <position position="112"/>
    </location>
</feature>
<dbReference type="InterPro" id="IPR023365">
    <property type="entry name" value="Sortase_dom-sf"/>
</dbReference>
<reference evidence="4 5" key="1">
    <citation type="submission" date="2016-10" db="EMBL/GenBank/DDBJ databases">
        <authorList>
            <person name="de Groot N.N."/>
        </authorList>
    </citation>
    <scope>NUCLEOTIDE SEQUENCE [LARGE SCALE GENOMIC DNA]</scope>
    <source>
        <strain evidence="4 5">CGMCC 1.10434</strain>
    </source>
</reference>
<dbReference type="SUPFAM" id="SSF63817">
    <property type="entry name" value="Sortase"/>
    <property type="match status" value="1"/>
</dbReference>
<keyword evidence="3" id="KW-0472">Membrane</keyword>
<keyword evidence="1" id="KW-0378">Hydrolase</keyword>
<dbReference type="InterPro" id="IPR005754">
    <property type="entry name" value="Sortase"/>
</dbReference>
<dbReference type="InterPro" id="IPR042000">
    <property type="entry name" value="Sortase_D_2"/>
</dbReference>
<feature type="active site" description="Acyl-thioester intermediate" evidence="2">
    <location>
        <position position="172"/>
    </location>
</feature>
<proteinExistence type="predicted"/>
<accession>A0A1H8KEA3</accession>
<evidence type="ECO:0000313" key="4">
    <source>
        <dbReference type="EMBL" id="SEN91280.1"/>
    </source>
</evidence>
<evidence type="ECO:0000256" key="3">
    <source>
        <dbReference type="SAM" id="Phobius"/>
    </source>
</evidence>
<protein>
    <submittedName>
        <fullName evidence="4">Sortase A</fullName>
    </submittedName>
</protein>
<feature type="transmembrane region" description="Helical" evidence="3">
    <location>
        <begin position="12"/>
        <end position="31"/>
    </location>
</feature>
<sequence>MFLKSKKLRVGVIAMFVGTICIAIALTYDWYTTSRSASLVQAMDLLRSGAEIDHLEQWSAEDLDSVYQLEIPAIELDQYVLAETTEENLALALTQVIEGRNPELDNVTIAGHRGYRGDRHFSKLPDVQKGDELVLSDQTHRYRYLVKSIEVVEPQDVHVLENNGPELTLITCTLSGEQRVVVKGELIDVEGV</sequence>
<name>A0A1H8KEA3_9BACI</name>
<keyword evidence="3" id="KW-0812">Transmembrane</keyword>
<dbReference type="AlphaFoldDB" id="A0A1H8KEA3"/>
<dbReference type="Pfam" id="PF04203">
    <property type="entry name" value="Sortase"/>
    <property type="match status" value="1"/>
</dbReference>
<dbReference type="NCBIfam" id="TIGR01076">
    <property type="entry name" value="sortase_fam"/>
    <property type="match status" value="1"/>
</dbReference>
<keyword evidence="3" id="KW-1133">Transmembrane helix</keyword>
<evidence type="ECO:0000256" key="1">
    <source>
        <dbReference type="ARBA" id="ARBA00022801"/>
    </source>
</evidence>
<dbReference type="GO" id="GO:0016787">
    <property type="term" value="F:hydrolase activity"/>
    <property type="evidence" value="ECO:0007669"/>
    <property type="project" value="UniProtKB-KW"/>
</dbReference>
<dbReference type="CDD" id="cd06166">
    <property type="entry name" value="Sortase_D_2"/>
    <property type="match status" value="1"/>
</dbReference>
<evidence type="ECO:0000256" key="2">
    <source>
        <dbReference type="PIRSR" id="PIRSR605754-1"/>
    </source>
</evidence>
<dbReference type="Proteomes" id="UP000199300">
    <property type="component" value="Unassembled WGS sequence"/>
</dbReference>